<evidence type="ECO:0000313" key="5">
    <source>
        <dbReference type="EMBL" id="QTA85267.1"/>
    </source>
</evidence>
<dbReference type="GO" id="GO:0008757">
    <property type="term" value="F:S-adenosylmethionine-dependent methyltransferase activity"/>
    <property type="evidence" value="ECO:0007669"/>
    <property type="project" value="InterPro"/>
</dbReference>
<evidence type="ECO:0000256" key="3">
    <source>
        <dbReference type="ARBA" id="ARBA00022691"/>
    </source>
</evidence>
<reference evidence="5" key="1">
    <citation type="journal article" date="2021" name="Microb. Physiol.">
        <title>Proteogenomic Insights into the Physiology of Marine, Sulfate-Reducing, Filamentous Desulfonema limicola and Desulfonema magnum.</title>
        <authorList>
            <person name="Schnaars V."/>
            <person name="Wohlbrand L."/>
            <person name="Scheve S."/>
            <person name="Hinrichs C."/>
            <person name="Reinhardt R."/>
            <person name="Rabus R."/>
        </authorList>
    </citation>
    <scope>NUCLEOTIDE SEQUENCE</scope>
    <source>
        <strain evidence="5">4be13</strain>
    </source>
</reference>
<dbReference type="PANTHER" id="PTHR24422">
    <property type="entry name" value="CHEMOTAXIS PROTEIN METHYLTRANSFERASE"/>
    <property type="match status" value="1"/>
</dbReference>
<keyword evidence="2" id="KW-0808">Transferase</keyword>
<evidence type="ECO:0000259" key="4">
    <source>
        <dbReference type="PROSITE" id="PS50123"/>
    </source>
</evidence>
<evidence type="ECO:0000256" key="2">
    <source>
        <dbReference type="ARBA" id="ARBA00022679"/>
    </source>
</evidence>
<dbReference type="Pfam" id="PF01739">
    <property type="entry name" value="CheR"/>
    <property type="match status" value="1"/>
</dbReference>
<protein>
    <submittedName>
        <fullName evidence="5">Chemotaxis protein methyltransferase, CheR-like</fullName>
    </submittedName>
</protein>
<evidence type="ECO:0000313" key="6">
    <source>
        <dbReference type="Proteomes" id="UP000663722"/>
    </source>
</evidence>
<feature type="domain" description="CheR-type methyltransferase" evidence="4">
    <location>
        <begin position="1"/>
        <end position="78"/>
    </location>
</feature>
<sequence>MVRVARLNLIDTWPMKGPFNVIFCRNVMIYFDKPTQQKLINRFWDFLEPGGHLFVGHSEGLSAISHKFHYVRPAVYRK</sequence>
<name>A0A975BGU9_9BACT</name>
<dbReference type="KEGG" id="dmm:dnm_012720"/>
<organism evidence="5 6">
    <name type="scientific">Desulfonema magnum</name>
    <dbReference type="NCBI Taxonomy" id="45655"/>
    <lineage>
        <taxon>Bacteria</taxon>
        <taxon>Pseudomonadati</taxon>
        <taxon>Thermodesulfobacteriota</taxon>
        <taxon>Desulfobacteria</taxon>
        <taxon>Desulfobacterales</taxon>
        <taxon>Desulfococcaceae</taxon>
        <taxon>Desulfonema</taxon>
    </lineage>
</organism>
<dbReference type="PRINTS" id="PR00996">
    <property type="entry name" value="CHERMTFRASE"/>
</dbReference>
<dbReference type="AlphaFoldDB" id="A0A975BGU9"/>
<dbReference type="InterPro" id="IPR000780">
    <property type="entry name" value="CheR_MeTrfase"/>
</dbReference>
<dbReference type="InterPro" id="IPR029063">
    <property type="entry name" value="SAM-dependent_MTases_sf"/>
</dbReference>
<evidence type="ECO:0000256" key="1">
    <source>
        <dbReference type="ARBA" id="ARBA00022603"/>
    </source>
</evidence>
<dbReference type="PROSITE" id="PS50123">
    <property type="entry name" value="CHER"/>
    <property type="match status" value="1"/>
</dbReference>
<dbReference type="GO" id="GO:0032259">
    <property type="term" value="P:methylation"/>
    <property type="evidence" value="ECO:0007669"/>
    <property type="project" value="UniProtKB-KW"/>
</dbReference>
<proteinExistence type="predicted"/>
<dbReference type="InterPro" id="IPR022642">
    <property type="entry name" value="CheR_C"/>
</dbReference>
<keyword evidence="3" id="KW-0949">S-adenosyl-L-methionine</keyword>
<keyword evidence="1 5" id="KW-0489">Methyltransferase</keyword>
<dbReference type="SUPFAM" id="SSF53335">
    <property type="entry name" value="S-adenosyl-L-methionine-dependent methyltransferases"/>
    <property type="match status" value="1"/>
</dbReference>
<accession>A0A975BGU9</accession>
<dbReference type="Gene3D" id="3.40.50.150">
    <property type="entry name" value="Vaccinia Virus protein VP39"/>
    <property type="match status" value="1"/>
</dbReference>
<dbReference type="PANTHER" id="PTHR24422:SF19">
    <property type="entry name" value="CHEMOTAXIS PROTEIN METHYLTRANSFERASE"/>
    <property type="match status" value="1"/>
</dbReference>
<dbReference type="Proteomes" id="UP000663722">
    <property type="component" value="Chromosome"/>
</dbReference>
<dbReference type="EMBL" id="CP061800">
    <property type="protein sequence ID" value="QTA85267.1"/>
    <property type="molecule type" value="Genomic_DNA"/>
</dbReference>
<gene>
    <name evidence="5" type="ORF">dnm_012720</name>
</gene>
<keyword evidence="6" id="KW-1185">Reference proteome</keyword>
<dbReference type="InterPro" id="IPR050903">
    <property type="entry name" value="Bact_Chemotaxis_MeTrfase"/>
</dbReference>